<dbReference type="Pfam" id="PF13920">
    <property type="entry name" value="zf-C3HC4_3"/>
    <property type="match status" value="1"/>
</dbReference>
<evidence type="ECO:0000256" key="13">
    <source>
        <dbReference type="SAM" id="Phobius"/>
    </source>
</evidence>
<keyword evidence="10 13" id="KW-1133">Transmembrane helix</keyword>
<name>A0ABP1A664_9BRYO</name>
<evidence type="ECO:0000313" key="15">
    <source>
        <dbReference type="EMBL" id="CAK9858018.1"/>
    </source>
</evidence>
<dbReference type="InterPro" id="IPR044247">
    <property type="entry name" value="SPL2-like"/>
</dbReference>
<feature type="transmembrane region" description="Helical" evidence="13">
    <location>
        <begin position="289"/>
        <end position="311"/>
    </location>
</feature>
<dbReference type="Gene3D" id="3.30.40.10">
    <property type="entry name" value="Zinc/RING finger domain, C3HC4 (zinc finger)"/>
    <property type="match status" value="1"/>
</dbReference>
<evidence type="ECO:0000256" key="12">
    <source>
        <dbReference type="PROSITE-ProRule" id="PRU00175"/>
    </source>
</evidence>
<sequence length="416" mass="46603">MAAHDDELYVALTRIALAGDGVVLGIGMTVLALRTWFKYRSHAKALKDVEETPLSQIADLRSLVDGSSEDLTRTSLHQSNKEVSMKHDALVMVRGKVQSKASVESKDKNHDTGALTAQNVDEKAVYLERTQTCLYNEWRGIFGWSYEWRAILGWGSRKEQVTVSRRKVPFVLAERDGEWDQKLGKLAVYVHINIEDAKHPVPLVTVYHQLHPVPSSSYTFLQAMFGRRYLVGLLDEEKILPIGREITAVGTLDMSLDGYPVIKPSGCLPIFLTDLTREQLLLDLANGRIVLFWMGIAVTTVAVGVLGYALIKNWTKWKERQQQRQQPDEGSRHVPGGPFIISLLSSLENDDVEDMADIPDGELCVVCLLRRRRAAFIHCGHRVCCVGCAQHVEQGDNPRCPVCRQTVTGIVRVFDS</sequence>
<evidence type="ECO:0000256" key="5">
    <source>
        <dbReference type="ARBA" id="ARBA00022692"/>
    </source>
</evidence>
<evidence type="ECO:0000313" key="16">
    <source>
        <dbReference type="Proteomes" id="UP001497522"/>
    </source>
</evidence>
<evidence type="ECO:0000256" key="11">
    <source>
        <dbReference type="ARBA" id="ARBA00023136"/>
    </source>
</evidence>
<evidence type="ECO:0000256" key="1">
    <source>
        <dbReference type="ARBA" id="ARBA00000900"/>
    </source>
</evidence>
<organism evidence="15 16">
    <name type="scientific">Sphagnum jensenii</name>
    <dbReference type="NCBI Taxonomy" id="128206"/>
    <lineage>
        <taxon>Eukaryota</taxon>
        <taxon>Viridiplantae</taxon>
        <taxon>Streptophyta</taxon>
        <taxon>Embryophyta</taxon>
        <taxon>Bryophyta</taxon>
        <taxon>Sphagnophytina</taxon>
        <taxon>Sphagnopsida</taxon>
        <taxon>Sphagnales</taxon>
        <taxon>Sphagnaceae</taxon>
        <taxon>Sphagnum</taxon>
    </lineage>
</organism>
<accession>A0ABP1A664</accession>
<dbReference type="EC" id="2.3.2.27" evidence="3"/>
<evidence type="ECO:0000256" key="3">
    <source>
        <dbReference type="ARBA" id="ARBA00012483"/>
    </source>
</evidence>
<dbReference type="CDD" id="cd23145">
    <property type="entry name" value="RING-HC_SPL2-like"/>
    <property type="match status" value="1"/>
</dbReference>
<dbReference type="PROSITE" id="PS50089">
    <property type="entry name" value="ZF_RING_2"/>
    <property type="match status" value="1"/>
</dbReference>
<dbReference type="InterPro" id="IPR022170">
    <property type="entry name" value="MUL1-like"/>
</dbReference>
<dbReference type="InterPro" id="IPR013083">
    <property type="entry name" value="Znf_RING/FYVE/PHD"/>
</dbReference>
<dbReference type="PANTHER" id="PTHR47355">
    <property type="entry name" value="E3 UBIQUITIN-PROTEIN LIGASE SPL2"/>
    <property type="match status" value="1"/>
</dbReference>
<dbReference type="InterPro" id="IPR001841">
    <property type="entry name" value="Znf_RING"/>
</dbReference>
<keyword evidence="4" id="KW-0808">Transferase</keyword>
<proteinExistence type="predicted"/>
<feature type="transmembrane region" description="Helical" evidence="13">
    <location>
        <begin position="15"/>
        <end position="37"/>
    </location>
</feature>
<dbReference type="SUPFAM" id="SSF57850">
    <property type="entry name" value="RING/U-box"/>
    <property type="match status" value="1"/>
</dbReference>
<evidence type="ECO:0000256" key="10">
    <source>
        <dbReference type="ARBA" id="ARBA00022989"/>
    </source>
</evidence>
<keyword evidence="5 13" id="KW-0812">Transmembrane</keyword>
<keyword evidence="8" id="KW-0833">Ubl conjugation pathway</keyword>
<feature type="domain" description="RING-type" evidence="14">
    <location>
        <begin position="364"/>
        <end position="404"/>
    </location>
</feature>
<evidence type="ECO:0000256" key="9">
    <source>
        <dbReference type="ARBA" id="ARBA00022833"/>
    </source>
</evidence>
<keyword evidence="16" id="KW-1185">Reference proteome</keyword>
<keyword evidence="7 12" id="KW-0863">Zinc-finger</keyword>
<evidence type="ECO:0000259" key="14">
    <source>
        <dbReference type="PROSITE" id="PS50089"/>
    </source>
</evidence>
<evidence type="ECO:0000256" key="7">
    <source>
        <dbReference type="ARBA" id="ARBA00022771"/>
    </source>
</evidence>
<keyword evidence="6" id="KW-0479">Metal-binding</keyword>
<reference evidence="15 16" key="1">
    <citation type="submission" date="2024-03" db="EMBL/GenBank/DDBJ databases">
        <authorList>
            <consortium name="ELIXIR-Norway"/>
            <consortium name="Elixir Norway"/>
        </authorList>
    </citation>
    <scope>NUCLEOTIDE SEQUENCE [LARGE SCALE GENOMIC DNA]</scope>
</reference>
<dbReference type="Proteomes" id="UP001497522">
    <property type="component" value="Chromosome 1"/>
</dbReference>
<dbReference type="Pfam" id="PF12483">
    <property type="entry name" value="GIDE"/>
    <property type="match status" value="1"/>
</dbReference>
<evidence type="ECO:0000256" key="8">
    <source>
        <dbReference type="ARBA" id="ARBA00022786"/>
    </source>
</evidence>
<comment type="catalytic activity">
    <reaction evidence="1">
        <text>S-ubiquitinyl-[E2 ubiquitin-conjugating enzyme]-L-cysteine + [acceptor protein]-L-lysine = [E2 ubiquitin-conjugating enzyme]-L-cysteine + N(6)-ubiquitinyl-[acceptor protein]-L-lysine.</text>
        <dbReference type="EC" id="2.3.2.27"/>
    </reaction>
</comment>
<evidence type="ECO:0000256" key="2">
    <source>
        <dbReference type="ARBA" id="ARBA00004141"/>
    </source>
</evidence>
<evidence type="ECO:0000256" key="4">
    <source>
        <dbReference type="ARBA" id="ARBA00022679"/>
    </source>
</evidence>
<evidence type="ECO:0000256" key="6">
    <source>
        <dbReference type="ARBA" id="ARBA00022723"/>
    </source>
</evidence>
<dbReference type="PANTHER" id="PTHR47355:SF1">
    <property type="entry name" value="E3 UBIQUITIN-PROTEIN LIGASE SPL2"/>
    <property type="match status" value="1"/>
</dbReference>
<comment type="subcellular location">
    <subcellularLocation>
        <location evidence="2">Membrane</location>
        <topology evidence="2">Multi-pass membrane protein</topology>
    </subcellularLocation>
</comment>
<protein>
    <recommendedName>
        <fullName evidence="3">RING-type E3 ubiquitin transferase</fullName>
        <ecNumber evidence="3">2.3.2.27</ecNumber>
    </recommendedName>
</protein>
<dbReference type="EMBL" id="OZ023702">
    <property type="protein sequence ID" value="CAK9858018.1"/>
    <property type="molecule type" value="Genomic_DNA"/>
</dbReference>
<keyword evidence="11 13" id="KW-0472">Membrane</keyword>
<gene>
    <name evidence="15" type="ORF">CSSPJE1EN2_LOCUS1013</name>
</gene>
<keyword evidence="9" id="KW-0862">Zinc</keyword>